<dbReference type="InterPro" id="IPR015590">
    <property type="entry name" value="Aldehyde_DH_dom"/>
</dbReference>
<comment type="similarity">
    <text evidence="3">Belongs to the aldehyde dehydrogenase family.</text>
</comment>
<gene>
    <name evidence="5" type="ORF">WDU96_03510</name>
</gene>
<evidence type="ECO:0000259" key="4">
    <source>
        <dbReference type="Pfam" id="PF00171"/>
    </source>
</evidence>
<evidence type="ECO:0000256" key="3">
    <source>
        <dbReference type="RuleBase" id="RU003345"/>
    </source>
</evidence>
<dbReference type="PANTHER" id="PTHR43353">
    <property type="entry name" value="SUCCINATE-SEMIALDEHYDE DEHYDROGENASE, MITOCHONDRIAL"/>
    <property type="match status" value="1"/>
</dbReference>
<comment type="caution">
    <text evidence="5">The sequence shown here is derived from an EMBL/GenBank/DDBJ whole genome shotgun (WGS) entry which is preliminary data.</text>
</comment>
<dbReference type="Proteomes" id="UP001368654">
    <property type="component" value="Unassembled WGS sequence"/>
</dbReference>
<accession>A0ABU8LR53</accession>
<feature type="domain" description="Aldehyde dehydrogenase" evidence="4">
    <location>
        <begin position="27"/>
        <end position="480"/>
    </location>
</feature>
<keyword evidence="6" id="KW-1185">Reference proteome</keyword>
<evidence type="ECO:0000256" key="1">
    <source>
        <dbReference type="ARBA" id="ARBA00023002"/>
    </source>
</evidence>
<reference evidence="5 6" key="1">
    <citation type="submission" date="2024-02" db="EMBL/GenBank/DDBJ databases">
        <authorList>
            <person name="Saticioglu I.B."/>
        </authorList>
    </citation>
    <scope>NUCLEOTIDE SEQUENCE [LARGE SCALE GENOMIC DNA]</scope>
    <source>
        <strain evidence="5 6">Mu-86</strain>
    </source>
</reference>
<dbReference type="SUPFAM" id="SSF53720">
    <property type="entry name" value="ALDH-like"/>
    <property type="match status" value="1"/>
</dbReference>
<dbReference type="Pfam" id="PF00171">
    <property type="entry name" value="Aldedh"/>
    <property type="match status" value="1"/>
</dbReference>
<dbReference type="InterPro" id="IPR016161">
    <property type="entry name" value="Ald_DH/histidinol_DH"/>
</dbReference>
<organism evidence="5 6">
    <name type="scientific">Microbacterium marmarense</name>
    <dbReference type="NCBI Taxonomy" id="3122051"/>
    <lineage>
        <taxon>Bacteria</taxon>
        <taxon>Bacillati</taxon>
        <taxon>Actinomycetota</taxon>
        <taxon>Actinomycetes</taxon>
        <taxon>Micrococcales</taxon>
        <taxon>Microbacteriaceae</taxon>
        <taxon>Microbacterium</taxon>
    </lineage>
</organism>
<dbReference type="InterPro" id="IPR016163">
    <property type="entry name" value="Ald_DH_C"/>
</dbReference>
<dbReference type="EMBL" id="JBBDGL010000001">
    <property type="protein sequence ID" value="MEJ1154666.1"/>
    <property type="molecule type" value="Genomic_DNA"/>
</dbReference>
<dbReference type="Gene3D" id="3.40.605.10">
    <property type="entry name" value="Aldehyde Dehydrogenase, Chain A, domain 1"/>
    <property type="match status" value="1"/>
</dbReference>
<dbReference type="RefSeq" id="WP_337337100.1">
    <property type="nucleotide sequence ID" value="NZ_JBBDGL010000001.1"/>
</dbReference>
<sequence>MTTHTPQTTAAGEGLLYVDGTLRGASASHEVLSPATGQSVGRVAWASESDAADALDAAQRALLDWDGLGGEGRAKWMDVLREQIVTAEVALREAVVAETGKTWEQSEEDYQLLVDSLEFYAEAARKLAPEPLADRAGTHTHQLRKVPIGVAVAFVAWNFPLLNIGYKLGPAMAAGSPIVIKPSARTPLAASVVARLCAQAQLPAGVVNFIWGDDVVIGDALSASETPALITLIGSTATARHVMKTAATSVKRFSFELGGNAPVIVLPDADLDTAADTIAGMKFGNAGQICVTPNRVLVHESIAEVLTEKLRERADNIRVGFGEAGTVDMGPLIDAAAASRVLGLVRAAVDDGARIVTGGDVAANAPTDCYLQPTVLADVTGSMSISKDEIFGPVIAIQTFSSTEDAIARANATDAGLSAFVFGRDPFEVARCVDQLQFGEVHVNGVKYAIELPHGGMKQSGVGCDCSIFALDDYLVTKRVSRPIVNIESKDL</sequence>
<dbReference type="InterPro" id="IPR050740">
    <property type="entry name" value="Aldehyde_DH_Superfamily"/>
</dbReference>
<protein>
    <submittedName>
        <fullName evidence="5">Aldehyde dehydrogenase family protein</fullName>
    </submittedName>
</protein>
<feature type="active site" evidence="2">
    <location>
        <position position="256"/>
    </location>
</feature>
<dbReference type="PANTHER" id="PTHR43353:SF5">
    <property type="entry name" value="SUCCINATE-SEMIALDEHYDE DEHYDROGENASE, MITOCHONDRIAL"/>
    <property type="match status" value="1"/>
</dbReference>
<dbReference type="InterPro" id="IPR016162">
    <property type="entry name" value="Ald_DH_N"/>
</dbReference>
<dbReference type="Gene3D" id="3.40.309.10">
    <property type="entry name" value="Aldehyde Dehydrogenase, Chain A, domain 2"/>
    <property type="match status" value="1"/>
</dbReference>
<proteinExistence type="inferred from homology"/>
<keyword evidence="1 3" id="KW-0560">Oxidoreductase</keyword>
<dbReference type="PROSITE" id="PS00687">
    <property type="entry name" value="ALDEHYDE_DEHYDR_GLU"/>
    <property type="match status" value="1"/>
</dbReference>
<evidence type="ECO:0000313" key="5">
    <source>
        <dbReference type="EMBL" id="MEJ1154666.1"/>
    </source>
</evidence>
<evidence type="ECO:0000313" key="6">
    <source>
        <dbReference type="Proteomes" id="UP001368654"/>
    </source>
</evidence>
<dbReference type="InterPro" id="IPR029510">
    <property type="entry name" value="Ald_DH_CS_GLU"/>
</dbReference>
<name>A0ABU8LR53_9MICO</name>
<evidence type="ECO:0000256" key="2">
    <source>
        <dbReference type="PROSITE-ProRule" id="PRU10007"/>
    </source>
</evidence>